<keyword evidence="1" id="KW-0812">Transmembrane</keyword>
<feature type="non-terminal residue" evidence="2">
    <location>
        <position position="186"/>
    </location>
</feature>
<dbReference type="EMBL" id="LGRX02015035">
    <property type="protein sequence ID" value="KAK3263792.1"/>
    <property type="molecule type" value="Genomic_DNA"/>
</dbReference>
<feature type="transmembrane region" description="Helical" evidence="1">
    <location>
        <begin position="15"/>
        <end position="37"/>
    </location>
</feature>
<dbReference type="Proteomes" id="UP001190700">
    <property type="component" value="Unassembled WGS sequence"/>
</dbReference>
<protein>
    <submittedName>
        <fullName evidence="2">Uncharacterized protein</fullName>
    </submittedName>
</protein>
<dbReference type="AlphaFoldDB" id="A0AAE0KX09"/>
<evidence type="ECO:0000313" key="3">
    <source>
        <dbReference type="Proteomes" id="UP001190700"/>
    </source>
</evidence>
<evidence type="ECO:0000313" key="2">
    <source>
        <dbReference type="EMBL" id="KAK3263792.1"/>
    </source>
</evidence>
<reference evidence="2 3" key="1">
    <citation type="journal article" date="2015" name="Genome Biol. Evol.">
        <title>Comparative Genomics of a Bacterivorous Green Alga Reveals Evolutionary Causalities and Consequences of Phago-Mixotrophic Mode of Nutrition.</title>
        <authorList>
            <person name="Burns J.A."/>
            <person name="Paasch A."/>
            <person name="Narechania A."/>
            <person name="Kim E."/>
        </authorList>
    </citation>
    <scope>NUCLEOTIDE SEQUENCE [LARGE SCALE GENOMIC DNA]</scope>
    <source>
        <strain evidence="2 3">PLY_AMNH</strain>
    </source>
</reference>
<accession>A0AAE0KX09</accession>
<evidence type="ECO:0000256" key="1">
    <source>
        <dbReference type="SAM" id="Phobius"/>
    </source>
</evidence>
<keyword evidence="1" id="KW-0472">Membrane</keyword>
<feature type="transmembrane region" description="Helical" evidence="1">
    <location>
        <begin position="49"/>
        <end position="69"/>
    </location>
</feature>
<keyword evidence="3" id="KW-1185">Reference proteome</keyword>
<comment type="caution">
    <text evidence="2">The sequence shown here is derived from an EMBL/GenBank/DDBJ whole genome shotgun (WGS) entry which is preliminary data.</text>
</comment>
<proteinExistence type="predicted"/>
<gene>
    <name evidence="2" type="ORF">CYMTET_27426</name>
</gene>
<sequence length="186" mass="19697">MVLQGGGADVATLDISASISNAAGIATGVVAAGVAVLWANREFQGEQPWLLGTCGMAFFAGHTLGLTALRAVTSSVDTVLLCLHRWPAALATFEPEMATALCLQLDGTWPGACSWKQRTASSYLPPRGVFAQPELHESHRALLMGVDRNHLLSKSLGRQAPFLKGVEADLGSMVRLVLGKWGFPEN</sequence>
<organism evidence="2 3">
    <name type="scientific">Cymbomonas tetramitiformis</name>
    <dbReference type="NCBI Taxonomy" id="36881"/>
    <lineage>
        <taxon>Eukaryota</taxon>
        <taxon>Viridiplantae</taxon>
        <taxon>Chlorophyta</taxon>
        <taxon>Pyramimonadophyceae</taxon>
        <taxon>Pyramimonadales</taxon>
        <taxon>Pyramimonadaceae</taxon>
        <taxon>Cymbomonas</taxon>
    </lineage>
</organism>
<keyword evidence="1" id="KW-1133">Transmembrane helix</keyword>
<name>A0AAE0KX09_9CHLO</name>